<evidence type="ECO:0000313" key="2">
    <source>
        <dbReference type="EMBL" id="XCH71707.1"/>
    </source>
</evidence>
<reference evidence="2" key="2">
    <citation type="submission" date="2024-06" db="EMBL/GenBank/DDBJ databases">
        <title>Micromonospora mangrovi CCTCC AA 2012012 genome sequences.</title>
        <authorList>
            <person name="Gao J."/>
        </authorList>
    </citation>
    <scope>NUCLEOTIDE SEQUENCE</scope>
    <source>
        <strain evidence="2">CCTCC AA 2012012</strain>
    </source>
</reference>
<gene>
    <name evidence="2" type="ORF">ABUL08_15140</name>
    <name evidence="1" type="ORF">VK199_15075</name>
</gene>
<dbReference type="EMBL" id="CP159342">
    <property type="protein sequence ID" value="XCH71707.1"/>
    <property type="molecule type" value="Genomic_DNA"/>
</dbReference>
<accession>A0AAU8H6H2</accession>
<sequence length="109" mass="12543">MFKSEVVVRFSGEVDQDRLNALRSVLSLERTGRLGDDWDEILGRRRDDVPGGRLLILLVREDVNGPWEWKVQVSSEDGVEVSSFQQWENEVRSGIESVGLQVTDVWRRT</sequence>
<dbReference type="EMBL" id="CP157762">
    <property type="protein sequence ID" value="XBP91009.1"/>
    <property type="molecule type" value="Genomic_DNA"/>
</dbReference>
<name>A0AAU8H6H2_9ACTN</name>
<evidence type="ECO:0000313" key="1">
    <source>
        <dbReference type="EMBL" id="XBP91009.1"/>
    </source>
</evidence>
<reference evidence="1" key="1">
    <citation type="submission" date="2024-01" db="EMBL/GenBank/DDBJ databases">
        <title>The genome sequence of Micromonospora mangrovi CCTCC AA 2012012.</title>
        <authorList>
            <person name="Gao J."/>
        </authorList>
    </citation>
    <scope>NUCLEOTIDE SEQUENCE</scope>
    <source>
        <strain evidence="1">CCTCC AA 2012012</strain>
    </source>
</reference>
<dbReference type="AlphaFoldDB" id="A0AAU8H6H2"/>
<organism evidence="2">
    <name type="scientific">Micromonospora sp. CCTCC AA 2012012</name>
    <dbReference type="NCBI Taxonomy" id="3111921"/>
    <lineage>
        <taxon>Bacteria</taxon>
        <taxon>Bacillati</taxon>
        <taxon>Actinomycetota</taxon>
        <taxon>Actinomycetes</taxon>
        <taxon>Micromonosporales</taxon>
        <taxon>Micromonosporaceae</taxon>
        <taxon>Micromonospora</taxon>
    </lineage>
</organism>
<dbReference type="RefSeq" id="WP_350930558.1">
    <property type="nucleotide sequence ID" value="NZ_CP157762.1"/>
</dbReference>
<proteinExistence type="predicted"/>
<protein>
    <submittedName>
        <fullName evidence="2">Uncharacterized protein</fullName>
    </submittedName>
</protein>